<dbReference type="SMART" id="SM00834">
    <property type="entry name" value="CxxC_CXXC_SSSS"/>
    <property type="match status" value="1"/>
</dbReference>
<reference evidence="2" key="1">
    <citation type="submission" date="2019-06" db="EMBL/GenBank/DDBJ databases">
        <title>Complete genome sequence of Methylogaea oryzae strain JCM16910.</title>
        <authorList>
            <person name="Asakawa S."/>
        </authorList>
    </citation>
    <scope>NUCLEOTIDE SEQUENCE</scope>
    <source>
        <strain evidence="2">E10</strain>
    </source>
</reference>
<dbReference type="EMBL" id="AP019782">
    <property type="protein sequence ID" value="BBL72778.1"/>
    <property type="molecule type" value="Genomic_DNA"/>
</dbReference>
<evidence type="ECO:0000259" key="1">
    <source>
        <dbReference type="SMART" id="SM00834"/>
    </source>
</evidence>
<accession>A0A8D5AIQ8</accession>
<dbReference type="Pfam" id="PF09723">
    <property type="entry name" value="Zn_ribbon_8"/>
    <property type="match status" value="1"/>
</dbReference>
<keyword evidence="3" id="KW-1185">Reference proteome</keyword>
<sequence>MPTYDYRCDACNHDFSAMHKISDAAPPCPQCGGAVRKKVTAPAVLGGGGSGGKAAPEFSGGCGSGCGCHRPQ</sequence>
<evidence type="ECO:0000313" key="2">
    <source>
        <dbReference type="EMBL" id="BBL72778.1"/>
    </source>
</evidence>
<dbReference type="RefSeq" id="WP_221047755.1">
    <property type="nucleotide sequence ID" value="NZ_AP019782.1"/>
</dbReference>
<name>A0A8D5AIQ8_9GAMM</name>
<feature type="domain" description="Putative regulatory protein FmdB zinc ribbon" evidence="1">
    <location>
        <begin position="1"/>
        <end position="40"/>
    </location>
</feature>
<evidence type="ECO:0000313" key="3">
    <source>
        <dbReference type="Proteomes" id="UP000824988"/>
    </source>
</evidence>
<dbReference type="NCBIfam" id="TIGR02605">
    <property type="entry name" value="CxxC_CxxC_SSSS"/>
    <property type="match status" value="1"/>
</dbReference>
<gene>
    <name evidence="2" type="ORF">MoryE10_33840</name>
</gene>
<dbReference type="KEGG" id="moz:MoryE10_33840"/>
<organism evidence="2 3">
    <name type="scientific">Methylogaea oryzae</name>
    <dbReference type="NCBI Taxonomy" id="1295382"/>
    <lineage>
        <taxon>Bacteria</taxon>
        <taxon>Pseudomonadati</taxon>
        <taxon>Pseudomonadota</taxon>
        <taxon>Gammaproteobacteria</taxon>
        <taxon>Methylococcales</taxon>
        <taxon>Methylococcaceae</taxon>
        <taxon>Methylogaea</taxon>
    </lineage>
</organism>
<dbReference type="Proteomes" id="UP000824988">
    <property type="component" value="Chromosome"/>
</dbReference>
<protein>
    <recommendedName>
        <fullName evidence="1">Putative regulatory protein FmdB zinc ribbon domain-containing protein</fullName>
    </recommendedName>
</protein>
<dbReference type="AlphaFoldDB" id="A0A8D5AIQ8"/>
<proteinExistence type="predicted"/>
<dbReference type="InterPro" id="IPR013429">
    <property type="entry name" value="Regulatory_FmdB_Zinc_ribbon"/>
</dbReference>